<accession>A0A1G4MKR0</accession>
<evidence type="ECO:0000313" key="2">
    <source>
        <dbReference type="EMBL" id="SCW04408.1"/>
    </source>
</evidence>
<proteinExistence type="predicted"/>
<dbReference type="OMA" id="KEXTENT"/>
<dbReference type="OrthoDB" id="4036588at2759"/>
<dbReference type="Pfam" id="PF00674">
    <property type="entry name" value="DUP"/>
    <property type="match status" value="2"/>
</dbReference>
<evidence type="ECO:0000256" key="1">
    <source>
        <dbReference type="SAM" id="Phobius"/>
    </source>
</evidence>
<keyword evidence="3" id="KW-1185">Reference proteome</keyword>
<dbReference type="EMBL" id="LT598491">
    <property type="protein sequence ID" value="SCW04408.1"/>
    <property type="molecule type" value="Genomic_DNA"/>
</dbReference>
<keyword evidence="1" id="KW-0812">Transmembrane</keyword>
<name>A0A1G4MKR0_LACFM</name>
<organism evidence="2 3">
    <name type="scientific">Lachancea fermentati</name>
    <name type="common">Zygosaccharomyces fermentati</name>
    <dbReference type="NCBI Taxonomy" id="4955"/>
    <lineage>
        <taxon>Eukaryota</taxon>
        <taxon>Fungi</taxon>
        <taxon>Dikarya</taxon>
        <taxon>Ascomycota</taxon>
        <taxon>Saccharomycotina</taxon>
        <taxon>Saccharomycetes</taxon>
        <taxon>Saccharomycetales</taxon>
        <taxon>Saccharomycetaceae</taxon>
        <taxon>Lachancea</taxon>
    </lineage>
</organism>
<gene>
    <name evidence="2" type="ORF">LAFE_0H12860G</name>
</gene>
<keyword evidence="1" id="KW-0472">Membrane</keyword>
<feature type="transmembrane region" description="Helical" evidence="1">
    <location>
        <begin position="41"/>
        <end position="60"/>
    </location>
</feature>
<feature type="transmembrane region" description="Helical" evidence="1">
    <location>
        <begin position="66"/>
        <end position="82"/>
    </location>
</feature>
<dbReference type="Proteomes" id="UP000190831">
    <property type="component" value="Chromosome H"/>
</dbReference>
<dbReference type="AlphaFoldDB" id="A0A1G4MKR0"/>
<feature type="transmembrane region" description="Helical" evidence="1">
    <location>
        <begin position="259"/>
        <end position="276"/>
    </location>
</feature>
<sequence length="383" mass="44702">MTGSTNLLHISSNHALEEGSLLLPRDIFLSQVKFEAYMHRYSIIALLLCNVLLFGGWLIWDKVRMIYYFPLNILLITLFSVRDSRFFKGVFKSTSNKMEFLEQIVANKPGTCLPLWDSIAVKLNRYFFANGSTSSLYFFYDGENCLKAFRRLYLLPYLNNVTEEDKNKSICVDHRDKVEQIVHEAMVVYQEGLRKQWSSNTLGYSDKETSTPSHFHLTSLPSNIFENKLKYYWKTNKVCAWNFVADVSFLPSTYRCGQVYFVLQLIFMVFSIYMFMASKNEVMTISKRFIFLQEVDNHAHIIEDDGWDLVAVRMNEHLSNGEKSAPYFFYDGNACFSYFRTIFGIDQGNRIKNFKNRLLGLKIQQPELEPYVNQVVERLGDAI</sequence>
<reference evidence="2 3" key="1">
    <citation type="submission" date="2016-03" db="EMBL/GenBank/DDBJ databases">
        <authorList>
            <person name="Devillers H."/>
        </authorList>
    </citation>
    <scope>NUCLEOTIDE SEQUENCE [LARGE SCALE GENOMIC DNA]</scope>
    <source>
        <strain evidence="2">CBS 6772</strain>
    </source>
</reference>
<dbReference type="InterPro" id="IPR001142">
    <property type="entry name" value="DUP/COS"/>
</dbReference>
<protein>
    <submittedName>
        <fullName evidence="2">LAFE_0H12860g1_1</fullName>
    </submittedName>
</protein>
<keyword evidence="1" id="KW-1133">Transmembrane helix</keyword>
<evidence type="ECO:0000313" key="3">
    <source>
        <dbReference type="Proteomes" id="UP000190831"/>
    </source>
</evidence>